<name>A0A061GEK9_THECC</name>
<protein>
    <submittedName>
        <fullName evidence="1">Uncharacterized protein</fullName>
    </submittedName>
</protein>
<dbReference type="Gramene" id="EOY27577">
    <property type="protein sequence ID" value="EOY27577"/>
    <property type="gene ID" value="TCM_029405"/>
</dbReference>
<dbReference type="AlphaFoldDB" id="A0A061GEK9"/>
<gene>
    <name evidence="1" type="ORF">TCM_029405</name>
</gene>
<dbReference type="InParanoid" id="A0A061GEK9"/>
<dbReference type="EMBL" id="CM001884">
    <property type="protein sequence ID" value="EOY27577.1"/>
    <property type="molecule type" value="Genomic_DNA"/>
</dbReference>
<evidence type="ECO:0000313" key="1">
    <source>
        <dbReference type="EMBL" id="EOY27577.1"/>
    </source>
</evidence>
<keyword evidence="2" id="KW-1185">Reference proteome</keyword>
<proteinExistence type="predicted"/>
<sequence>MFHSVALSLSPTNILNSYITAQVGGPHSPSGPPRSTLRPALLIKENTSNRPTLPCLPPTTVKIYIPSTLSAAPTSRHVSYVEMKSVSHFFLPRVFSKLVKKAISTRQE</sequence>
<accession>A0A061GEK9</accession>
<evidence type="ECO:0000313" key="2">
    <source>
        <dbReference type="Proteomes" id="UP000026915"/>
    </source>
</evidence>
<dbReference type="HOGENOM" id="CLU_2201835_0_0_1"/>
<organism evidence="1 2">
    <name type="scientific">Theobroma cacao</name>
    <name type="common">Cacao</name>
    <name type="synonym">Cocoa</name>
    <dbReference type="NCBI Taxonomy" id="3641"/>
    <lineage>
        <taxon>Eukaryota</taxon>
        <taxon>Viridiplantae</taxon>
        <taxon>Streptophyta</taxon>
        <taxon>Embryophyta</taxon>
        <taxon>Tracheophyta</taxon>
        <taxon>Spermatophyta</taxon>
        <taxon>Magnoliopsida</taxon>
        <taxon>eudicotyledons</taxon>
        <taxon>Gunneridae</taxon>
        <taxon>Pentapetalae</taxon>
        <taxon>rosids</taxon>
        <taxon>malvids</taxon>
        <taxon>Malvales</taxon>
        <taxon>Malvaceae</taxon>
        <taxon>Byttnerioideae</taxon>
        <taxon>Theobroma</taxon>
    </lineage>
</organism>
<reference evidence="1 2" key="1">
    <citation type="journal article" date="2013" name="Genome Biol.">
        <title>The genome sequence of the most widely cultivated cacao type and its use to identify candidate genes regulating pod color.</title>
        <authorList>
            <person name="Motamayor J.C."/>
            <person name="Mockaitis K."/>
            <person name="Schmutz J."/>
            <person name="Haiminen N."/>
            <person name="Iii D.L."/>
            <person name="Cornejo O."/>
            <person name="Findley S.D."/>
            <person name="Zheng P."/>
            <person name="Utro F."/>
            <person name="Royaert S."/>
            <person name="Saski C."/>
            <person name="Jenkins J."/>
            <person name="Podicheti R."/>
            <person name="Zhao M."/>
            <person name="Scheffler B.E."/>
            <person name="Stack J.C."/>
            <person name="Feltus F.A."/>
            <person name="Mustiga G.M."/>
            <person name="Amores F."/>
            <person name="Phillips W."/>
            <person name="Marelli J.P."/>
            <person name="May G.D."/>
            <person name="Shapiro H."/>
            <person name="Ma J."/>
            <person name="Bustamante C.D."/>
            <person name="Schnell R.J."/>
            <person name="Main D."/>
            <person name="Gilbert D."/>
            <person name="Parida L."/>
            <person name="Kuhn D.N."/>
        </authorList>
    </citation>
    <scope>NUCLEOTIDE SEQUENCE [LARGE SCALE GENOMIC DNA]</scope>
    <source>
        <strain evidence="2">cv. Matina 1-6</strain>
    </source>
</reference>
<dbReference type="Proteomes" id="UP000026915">
    <property type="component" value="Chromosome 6"/>
</dbReference>